<organism evidence="1 2">
    <name type="scientific">Albidovulum salinarum</name>
    <dbReference type="NCBI Taxonomy" id="2984153"/>
    <lineage>
        <taxon>Bacteria</taxon>
        <taxon>Pseudomonadati</taxon>
        <taxon>Pseudomonadota</taxon>
        <taxon>Alphaproteobacteria</taxon>
        <taxon>Rhodobacterales</taxon>
        <taxon>Paracoccaceae</taxon>
        <taxon>Albidovulum</taxon>
    </lineage>
</organism>
<dbReference type="Proteomes" id="UP001209535">
    <property type="component" value="Unassembled WGS sequence"/>
</dbReference>
<gene>
    <name evidence="1" type="ORF">OEZ60_18850</name>
</gene>
<dbReference type="EMBL" id="JAOVQO010000021">
    <property type="protein sequence ID" value="MCU9850062.1"/>
    <property type="molecule type" value="Genomic_DNA"/>
</dbReference>
<keyword evidence="2" id="KW-1185">Reference proteome</keyword>
<evidence type="ECO:0000313" key="1">
    <source>
        <dbReference type="EMBL" id="MCU9850062.1"/>
    </source>
</evidence>
<proteinExistence type="predicted"/>
<protein>
    <submittedName>
        <fullName evidence="1">Uncharacterized protein</fullName>
    </submittedName>
</protein>
<evidence type="ECO:0000313" key="2">
    <source>
        <dbReference type="Proteomes" id="UP001209535"/>
    </source>
</evidence>
<comment type="caution">
    <text evidence="1">The sequence shown here is derived from an EMBL/GenBank/DDBJ whole genome shotgun (WGS) entry which is preliminary data.</text>
</comment>
<sequence>MAGGYEAALPVLTRFLLTAPRVPIQPADTYIVVEIGGRRDEFGDPAAQVFDDAIEQRVLLCAGLESEISFQVGRHTSQFLGSCSQLGSGRSLQAS</sequence>
<name>A0ABT2X7Y2_9RHOB</name>
<accession>A0ABT2X7Y2</accession>
<reference evidence="1 2" key="1">
    <citation type="submission" date="2022-10" db="EMBL/GenBank/DDBJ databases">
        <title>Defluviimonas sp. nov., isolated from ocean surface sediments.</title>
        <authorList>
            <person name="He W."/>
            <person name="Wang L."/>
            <person name="Zhang D.-F."/>
        </authorList>
    </citation>
    <scope>NUCLEOTIDE SEQUENCE [LARGE SCALE GENOMIC DNA]</scope>
    <source>
        <strain evidence="1 2">WL0024</strain>
    </source>
</reference>